<dbReference type="SUPFAM" id="SSF51395">
    <property type="entry name" value="FMN-linked oxidoreductases"/>
    <property type="match status" value="1"/>
</dbReference>
<feature type="binding site" evidence="7">
    <location>
        <position position="140"/>
    </location>
    <ligand>
        <name>FMN</name>
        <dbReference type="ChEBI" id="CHEBI:58210"/>
    </ligand>
</feature>
<dbReference type="Proteomes" id="UP000323380">
    <property type="component" value="Unassembled WGS sequence"/>
</dbReference>
<dbReference type="PANTHER" id="PTHR10578">
    <property type="entry name" value="S -2-HYDROXY-ACID OXIDASE-RELATED"/>
    <property type="match status" value="1"/>
</dbReference>
<dbReference type="PIRSF" id="PIRSF000138">
    <property type="entry name" value="Al-hdrx_acd_dh"/>
    <property type="match status" value="1"/>
</dbReference>
<evidence type="ECO:0000313" key="9">
    <source>
        <dbReference type="EMBL" id="TYB42445.1"/>
    </source>
</evidence>
<feature type="domain" description="FMN hydroxy acid dehydrogenase" evidence="8">
    <location>
        <begin position="11"/>
        <end position="393"/>
    </location>
</feature>
<feature type="binding site" evidence="7">
    <location>
        <begin position="342"/>
        <end position="343"/>
    </location>
    <ligand>
        <name>FMN</name>
        <dbReference type="ChEBI" id="CHEBI:58210"/>
    </ligand>
</feature>
<evidence type="ECO:0000256" key="4">
    <source>
        <dbReference type="ARBA" id="ARBA00023002"/>
    </source>
</evidence>
<feature type="active site" description="Proton acceptor" evidence="6">
    <location>
        <position position="287"/>
    </location>
</feature>
<dbReference type="Gene3D" id="3.20.20.70">
    <property type="entry name" value="Aldolase class I"/>
    <property type="match status" value="1"/>
</dbReference>
<dbReference type="RefSeq" id="WP_067887634.1">
    <property type="nucleotide sequence ID" value="NZ_VSFG01000008.1"/>
</dbReference>
<feature type="binding site" evidence="7">
    <location>
        <begin position="90"/>
        <end position="92"/>
    </location>
    <ligand>
        <name>FMN</name>
        <dbReference type="ChEBI" id="CHEBI:58210"/>
    </ligand>
</feature>
<dbReference type="PANTHER" id="PTHR10578:SF107">
    <property type="entry name" value="2-HYDROXYACID OXIDASE 1"/>
    <property type="match status" value="1"/>
</dbReference>
<dbReference type="InterPro" id="IPR013785">
    <property type="entry name" value="Aldolase_TIM"/>
</dbReference>
<feature type="binding site" evidence="7">
    <location>
        <position position="263"/>
    </location>
    <ligand>
        <name>glyoxylate</name>
        <dbReference type="ChEBI" id="CHEBI:36655"/>
    </ligand>
</feature>
<dbReference type="GO" id="GO:0010181">
    <property type="term" value="F:FMN binding"/>
    <property type="evidence" value="ECO:0007669"/>
    <property type="project" value="InterPro"/>
</dbReference>
<name>A0A5D0NE07_9ACTN</name>
<comment type="similarity">
    <text evidence="5">Belongs to the FMN-dependent alpha-hydroxy acid dehydrogenase family.</text>
</comment>
<comment type="caution">
    <text evidence="9">The sequence shown here is derived from an EMBL/GenBank/DDBJ whole genome shotgun (WGS) entry which is preliminary data.</text>
</comment>
<feature type="binding site" evidence="7">
    <location>
        <position position="287"/>
    </location>
    <ligand>
        <name>glyoxylate</name>
        <dbReference type="ChEBI" id="CHEBI:36655"/>
    </ligand>
</feature>
<feature type="binding site" evidence="7">
    <location>
        <position position="142"/>
    </location>
    <ligand>
        <name>glyoxylate</name>
        <dbReference type="ChEBI" id="CHEBI:36655"/>
    </ligand>
</feature>
<organism evidence="9 10">
    <name type="scientific">Actinomadura chibensis</name>
    <dbReference type="NCBI Taxonomy" id="392828"/>
    <lineage>
        <taxon>Bacteria</taxon>
        <taxon>Bacillati</taxon>
        <taxon>Actinomycetota</taxon>
        <taxon>Actinomycetes</taxon>
        <taxon>Streptosporangiales</taxon>
        <taxon>Thermomonosporaceae</taxon>
        <taxon>Actinomadura</taxon>
    </lineage>
</organism>
<evidence type="ECO:0000313" key="10">
    <source>
        <dbReference type="Proteomes" id="UP000323380"/>
    </source>
</evidence>
<evidence type="ECO:0000259" key="8">
    <source>
        <dbReference type="PROSITE" id="PS51349"/>
    </source>
</evidence>
<evidence type="ECO:0000256" key="3">
    <source>
        <dbReference type="ARBA" id="ARBA00022643"/>
    </source>
</evidence>
<dbReference type="PROSITE" id="PS51349">
    <property type="entry name" value="FMN_HYDROXY_ACID_DH_2"/>
    <property type="match status" value="1"/>
</dbReference>
<dbReference type="InterPro" id="IPR012133">
    <property type="entry name" value="Alpha-hydoxy_acid_DH_FMN"/>
</dbReference>
<feature type="binding site" evidence="7">
    <location>
        <position position="176"/>
    </location>
    <ligand>
        <name>glyoxylate</name>
        <dbReference type="ChEBI" id="CHEBI:36655"/>
    </ligand>
</feature>
<protein>
    <submittedName>
        <fullName evidence="9">Alpha-hydroxy-acid oxidizing protein</fullName>
    </submittedName>
</protein>
<keyword evidence="3 7" id="KW-0288">FMN</keyword>
<feature type="binding site" evidence="7">
    <location>
        <position position="167"/>
    </location>
    <ligand>
        <name>glyoxylate</name>
        <dbReference type="ChEBI" id="CHEBI:36655"/>
    </ligand>
</feature>
<dbReference type="GO" id="GO:0016614">
    <property type="term" value="F:oxidoreductase activity, acting on CH-OH group of donors"/>
    <property type="evidence" value="ECO:0007669"/>
    <property type="project" value="UniProtKB-ARBA"/>
</dbReference>
<reference evidence="9 10" key="1">
    <citation type="submission" date="2019-08" db="EMBL/GenBank/DDBJ databases">
        <title>Actinomadura sp. nov. CYP1-5 isolated from mountain soil.</title>
        <authorList>
            <person name="Songsumanus A."/>
            <person name="Kuncharoen N."/>
            <person name="Kudo T."/>
            <person name="Yuki M."/>
            <person name="Igarashi Y."/>
            <person name="Tanasupawat S."/>
        </authorList>
    </citation>
    <scope>NUCLEOTIDE SEQUENCE [LARGE SCALE GENOMIC DNA]</scope>
    <source>
        <strain evidence="9 10">JCM 14158</strain>
    </source>
</reference>
<dbReference type="STRING" id="1220554.GCA_001552135_01775"/>
<gene>
    <name evidence="9" type="ORF">FXF69_32070</name>
</gene>
<feature type="binding site" evidence="7">
    <location>
        <position position="290"/>
    </location>
    <ligand>
        <name>glyoxylate</name>
        <dbReference type="ChEBI" id="CHEBI:36655"/>
    </ligand>
</feature>
<evidence type="ECO:0000256" key="7">
    <source>
        <dbReference type="PIRSR" id="PIRSR000138-2"/>
    </source>
</evidence>
<keyword evidence="4" id="KW-0560">Oxidoreductase</keyword>
<dbReference type="InterPro" id="IPR008259">
    <property type="entry name" value="FMN_hydac_DH_AS"/>
</dbReference>
<evidence type="ECO:0000256" key="5">
    <source>
        <dbReference type="ARBA" id="ARBA00024042"/>
    </source>
</evidence>
<dbReference type="CDD" id="cd02809">
    <property type="entry name" value="alpha_hydroxyacid_oxid_FMN"/>
    <property type="match status" value="1"/>
</dbReference>
<keyword evidence="2 7" id="KW-0285">Flavoprotein</keyword>
<dbReference type="InterPro" id="IPR037396">
    <property type="entry name" value="FMN_HAD"/>
</dbReference>
<evidence type="ECO:0000256" key="2">
    <source>
        <dbReference type="ARBA" id="ARBA00022630"/>
    </source>
</evidence>
<proteinExistence type="inferred from homology"/>
<sequence length="394" mass="42148">MRAFGFDLRARAPRAPLNVEDYRRAARRRLPAMVREYVDGGADDLATLAANRSAFARWEFRPRVLTGVRAPDLATTVAGVELDLPVLLAPVGLAGLAHWRGDVAAARAAERRGTRHVLSTASSWTIEEVAAATSEDHFFQLYPHSGETAAALMARAWDAGNRTMMVTVDYPVRGNREGERRTGMGPPPVLTPGSVLSLCRHPAWTCRTLAHRRISARNLVAGGGVAAAVASVEIQERHLSQATLDWDDLAWLRDRWPGRLYAKGVLTGEDASRAAALGLDGIVVSNHGGRQLDFAPATLDVLPEIAAAVRDRGTEVLLDGGVRRGSDVVKALALGARAVLVGRPYVYGLAVGGEAGVAGVLDVLRDEVERTLVLLGAPGVRTLDPTWLRPVTAG</sequence>
<keyword evidence="10" id="KW-1185">Reference proteome</keyword>
<comment type="cofactor">
    <cofactor evidence="1">
        <name>FMN</name>
        <dbReference type="ChEBI" id="CHEBI:58210"/>
    </cofactor>
</comment>
<dbReference type="InterPro" id="IPR000262">
    <property type="entry name" value="FMN-dep_DH"/>
</dbReference>
<feature type="binding site" evidence="7">
    <location>
        <position position="37"/>
    </location>
    <ligand>
        <name>glyoxylate</name>
        <dbReference type="ChEBI" id="CHEBI:36655"/>
    </ligand>
</feature>
<feature type="binding site" evidence="7">
    <location>
        <position position="285"/>
    </location>
    <ligand>
        <name>FMN</name>
        <dbReference type="ChEBI" id="CHEBI:58210"/>
    </ligand>
</feature>
<dbReference type="Pfam" id="PF01070">
    <property type="entry name" value="FMN_dh"/>
    <property type="match status" value="1"/>
</dbReference>
<dbReference type="EMBL" id="VSFG01000008">
    <property type="protein sequence ID" value="TYB42445.1"/>
    <property type="molecule type" value="Genomic_DNA"/>
</dbReference>
<dbReference type="FunFam" id="3.20.20.70:FF:000029">
    <property type="entry name" value="L-lactate dehydrogenase"/>
    <property type="match status" value="1"/>
</dbReference>
<evidence type="ECO:0000256" key="1">
    <source>
        <dbReference type="ARBA" id="ARBA00001917"/>
    </source>
</evidence>
<dbReference type="AlphaFoldDB" id="A0A5D0NE07"/>
<feature type="binding site" evidence="7">
    <location>
        <begin position="319"/>
        <end position="323"/>
    </location>
    <ligand>
        <name>FMN</name>
        <dbReference type="ChEBI" id="CHEBI:58210"/>
    </ligand>
</feature>
<dbReference type="PROSITE" id="PS00557">
    <property type="entry name" value="FMN_HYDROXY_ACID_DH_1"/>
    <property type="match status" value="1"/>
</dbReference>
<feature type="binding site" evidence="7">
    <location>
        <position position="119"/>
    </location>
    <ligand>
        <name>FMN</name>
        <dbReference type="ChEBI" id="CHEBI:58210"/>
    </ligand>
</feature>
<evidence type="ECO:0000256" key="6">
    <source>
        <dbReference type="PIRSR" id="PIRSR000138-1"/>
    </source>
</evidence>
<accession>A0A5D0NE07</accession>